<feature type="signal peptide" evidence="1">
    <location>
        <begin position="1"/>
        <end position="34"/>
    </location>
</feature>
<keyword evidence="4" id="KW-1185">Reference proteome</keyword>
<name>A0ABV2GW17_9HYPH</name>
<keyword evidence="1" id="KW-0732">Signal</keyword>
<proteinExistence type="predicted"/>
<dbReference type="Pfam" id="PF20032">
    <property type="entry name" value="ADYC"/>
    <property type="match status" value="1"/>
</dbReference>
<feature type="domain" description="ADYC" evidence="2">
    <location>
        <begin position="63"/>
        <end position="241"/>
    </location>
</feature>
<reference evidence="3 4" key="1">
    <citation type="submission" date="2024-06" db="EMBL/GenBank/DDBJ databases">
        <title>Genomic Encyclopedia of Type Strains, Phase IV (KMG-IV): sequencing the most valuable type-strain genomes for metagenomic binning, comparative biology and taxonomic classification.</title>
        <authorList>
            <person name="Goeker M."/>
        </authorList>
    </citation>
    <scope>NUCLEOTIDE SEQUENCE [LARGE SCALE GENOMIC DNA]</scope>
    <source>
        <strain evidence="3 4">DSM 100022</strain>
    </source>
</reference>
<protein>
    <recommendedName>
        <fullName evidence="2">ADYC domain-containing protein</fullName>
    </recommendedName>
</protein>
<evidence type="ECO:0000313" key="3">
    <source>
        <dbReference type="EMBL" id="MET3582339.1"/>
    </source>
</evidence>
<evidence type="ECO:0000256" key="1">
    <source>
        <dbReference type="SAM" id="SignalP"/>
    </source>
</evidence>
<sequence>MSAHKNRLVHISRHALLAVAVAISSMAAVPFANAGTGQAIGSISVVGTRFVVTMEDGRIVAQEDLVGAVLTIGGDGQDRMPLRIDAVEIDPRNPDGGVMLYTMSTRDAASGAWRNICEPDIEGRRMGFPLAGTWTQDGRHLPSDTAFSITCTGGAQAKCVRFGYRPWEKSPDGTSLWDHHQACTRMIRADYCGDGVGHTRNGTPIVIYDRKGIQQDEAAPDMSFEAAWGANGALCVSRTRIPDVLTMEGLAAACPDVRQQPQTAACESDAAALILNRSIDPQTVHSAAE</sequence>
<organism evidence="3 4">
    <name type="scientific">Mesorhizobium robiniae</name>
    <dbReference type="NCBI Taxonomy" id="559315"/>
    <lineage>
        <taxon>Bacteria</taxon>
        <taxon>Pseudomonadati</taxon>
        <taxon>Pseudomonadota</taxon>
        <taxon>Alphaproteobacteria</taxon>
        <taxon>Hyphomicrobiales</taxon>
        <taxon>Phyllobacteriaceae</taxon>
        <taxon>Mesorhizobium</taxon>
    </lineage>
</organism>
<dbReference type="RefSeq" id="WP_354493889.1">
    <property type="nucleotide sequence ID" value="NZ_JBEPMC010000011.1"/>
</dbReference>
<dbReference type="InterPro" id="IPR045426">
    <property type="entry name" value="ADYC"/>
</dbReference>
<evidence type="ECO:0000313" key="4">
    <source>
        <dbReference type="Proteomes" id="UP001549204"/>
    </source>
</evidence>
<dbReference type="Proteomes" id="UP001549204">
    <property type="component" value="Unassembled WGS sequence"/>
</dbReference>
<comment type="caution">
    <text evidence="3">The sequence shown here is derived from an EMBL/GenBank/DDBJ whole genome shotgun (WGS) entry which is preliminary data.</text>
</comment>
<gene>
    <name evidence="3" type="ORF">ABID19_005398</name>
</gene>
<evidence type="ECO:0000259" key="2">
    <source>
        <dbReference type="Pfam" id="PF20032"/>
    </source>
</evidence>
<feature type="chain" id="PRO_5046160952" description="ADYC domain-containing protein" evidence="1">
    <location>
        <begin position="35"/>
        <end position="289"/>
    </location>
</feature>
<dbReference type="EMBL" id="JBEPMC010000011">
    <property type="protein sequence ID" value="MET3582339.1"/>
    <property type="molecule type" value="Genomic_DNA"/>
</dbReference>
<accession>A0ABV2GW17</accession>